<sequence length="23" mass="2500">MRHSSFTLFSTGVTMADSQIIGI</sequence>
<organism evidence="1">
    <name type="scientific">Lepeophtheirus salmonis</name>
    <name type="common">Salmon louse</name>
    <name type="synonym">Caligus salmonis</name>
    <dbReference type="NCBI Taxonomy" id="72036"/>
    <lineage>
        <taxon>Eukaryota</taxon>
        <taxon>Metazoa</taxon>
        <taxon>Ecdysozoa</taxon>
        <taxon>Arthropoda</taxon>
        <taxon>Crustacea</taxon>
        <taxon>Multicrustacea</taxon>
        <taxon>Hexanauplia</taxon>
        <taxon>Copepoda</taxon>
        <taxon>Siphonostomatoida</taxon>
        <taxon>Caligidae</taxon>
        <taxon>Lepeophtheirus</taxon>
    </lineage>
</organism>
<dbReference type="AlphaFoldDB" id="A0A0K2T6Z2"/>
<proteinExistence type="predicted"/>
<dbReference type="EMBL" id="HACA01003875">
    <property type="protein sequence ID" value="CDW21236.1"/>
    <property type="molecule type" value="Transcribed_RNA"/>
</dbReference>
<accession>A0A0K2T6Z2</accession>
<evidence type="ECO:0000313" key="1">
    <source>
        <dbReference type="EMBL" id="CDW21236.1"/>
    </source>
</evidence>
<reference evidence="1" key="1">
    <citation type="submission" date="2014-05" db="EMBL/GenBank/DDBJ databases">
        <authorList>
            <person name="Chronopoulou M."/>
        </authorList>
    </citation>
    <scope>NUCLEOTIDE SEQUENCE</scope>
    <source>
        <tissue evidence="1">Whole organism</tissue>
    </source>
</reference>
<name>A0A0K2T6Z2_LEPSM</name>
<protein>
    <submittedName>
        <fullName evidence="1">Uncharacterized protein</fullName>
    </submittedName>
</protein>